<gene>
    <name evidence="1" type="primary">tssD</name>
    <name evidence="1" type="ORF">QCL97_014185</name>
</gene>
<dbReference type="NCBIfam" id="TIGR03344">
    <property type="entry name" value="VI_effect_Hcp1"/>
    <property type="match status" value="1"/>
</dbReference>
<dbReference type="PANTHER" id="PTHR36152">
    <property type="entry name" value="CYTOPLASMIC PROTEIN-RELATED"/>
    <property type="match status" value="1"/>
</dbReference>
<sequence>MDAIILDLGSNIQGECKLTGYTDKIEVLSYSHNVALQVTNQQSSQRTSGKAYLGEFSLTKFTDKSTPNLNAYCCQGKNIPIAKITVGRNAGQSSKEIMPYIVYTLTNAIISNVSVSGGTGGKPVENLSLNFTKIHWEIHIQKDDGNKEGTAAAAWNLEENALSN</sequence>
<dbReference type="PANTHER" id="PTHR36152:SF1">
    <property type="entry name" value="UBIQUITIN-LIKE DOMAIN-CONTAINING PROTEIN"/>
    <property type="match status" value="1"/>
</dbReference>
<keyword evidence="2" id="KW-1185">Reference proteome</keyword>
<organism evidence="1 2">
    <name type="scientific">Chromobacterium amazonense</name>
    <dbReference type="NCBI Taxonomy" id="1382803"/>
    <lineage>
        <taxon>Bacteria</taxon>
        <taxon>Pseudomonadati</taxon>
        <taxon>Pseudomonadota</taxon>
        <taxon>Betaproteobacteria</taxon>
        <taxon>Neisseriales</taxon>
        <taxon>Chromobacteriaceae</taxon>
        <taxon>Chromobacterium</taxon>
    </lineage>
</organism>
<dbReference type="EMBL" id="JAVFJF020000030">
    <property type="protein sequence ID" value="MEJ8675881.1"/>
    <property type="molecule type" value="Genomic_DNA"/>
</dbReference>
<evidence type="ECO:0000313" key="1">
    <source>
        <dbReference type="EMBL" id="MEJ8675881.1"/>
    </source>
</evidence>
<dbReference type="Proteomes" id="UP001224516">
    <property type="component" value="Unassembled WGS sequence"/>
</dbReference>
<comment type="caution">
    <text evidence="1">The sequence shown here is derived from an EMBL/GenBank/DDBJ whole genome shotgun (WGS) entry which is preliminary data.</text>
</comment>
<dbReference type="InterPro" id="IPR008514">
    <property type="entry name" value="T6SS_Hcp"/>
</dbReference>
<dbReference type="InterPro" id="IPR053165">
    <property type="entry name" value="HSI-I_assembly_Hcp1"/>
</dbReference>
<dbReference type="Gene3D" id="2.30.110.20">
    <property type="entry name" value="Hcp1-like"/>
    <property type="match status" value="1"/>
</dbReference>
<reference evidence="1 2" key="1">
    <citation type="submission" date="2023-12" db="EMBL/GenBank/DDBJ databases">
        <title>Evaluation and characterization of a potential secondary metabolite violacein from indigenous Chromobacterium amazonense SAM215.</title>
        <authorList>
            <person name="Tarafdar M.R."/>
            <person name="Abedin S.M."/>
            <person name="Atiqua A."/>
            <person name="Saha A."/>
            <person name="Khan S.N."/>
        </authorList>
    </citation>
    <scope>NUCLEOTIDE SEQUENCE [LARGE SCALE GENOMIC DNA]</scope>
    <source>
        <strain evidence="1 2">SAM215</strain>
    </source>
</reference>
<evidence type="ECO:0000313" key="2">
    <source>
        <dbReference type="Proteomes" id="UP001224516"/>
    </source>
</evidence>
<accession>A0ABU8V5M3</accession>
<proteinExistence type="predicted"/>
<protein>
    <submittedName>
        <fullName evidence="1">Type VI secretion system tube protein TssD</fullName>
    </submittedName>
</protein>
<dbReference type="SUPFAM" id="SSF141452">
    <property type="entry name" value="Hcp1-like"/>
    <property type="match status" value="1"/>
</dbReference>
<dbReference type="RefSeq" id="WP_307910021.1">
    <property type="nucleotide sequence ID" value="NZ_JAVFJF020000030.1"/>
</dbReference>
<dbReference type="InterPro" id="IPR036624">
    <property type="entry name" value="Hcp1-lik_sf"/>
</dbReference>
<dbReference type="Pfam" id="PF05638">
    <property type="entry name" value="T6SS_HCP"/>
    <property type="match status" value="1"/>
</dbReference>
<name>A0ABU8V5M3_9NEIS</name>